<dbReference type="RefSeq" id="WP_345864742.1">
    <property type="nucleotide sequence ID" value="NZ_JBDIMF010000004.1"/>
</dbReference>
<gene>
    <name evidence="1" type="ORF">ABC969_10365</name>
</gene>
<sequence>MTLTLADLCASPDHYLHSLDGETAVFVPMDRAAYHRSIFLDARIMPAAEGSMRVPVAAFDGVDMPIQPTAWIFHVAHCGSTLLARALDQLSGNLVLREPLALRQCAISADAARLPIVTAMLGKRYQSDLLTIVKANVPVNFLLPELAVMAPHAPAIFLHLGLRDYLSAILRSDNHRAWLRRVTTLLASHLGDMTGWPDADRAAALWLAQTERFAVALEQMPQARSLDAEIFFTAPAPVLAATARLFRMPLDDADSDAIAGGALFTRYSKDPTVQFDNNARLARRATIETALADELAAAQRWIERQPGATPAAAILAGAALIN</sequence>
<organism evidence="1 2">
    <name type="scientific">Sphingomonas qilianensis</name>
    <dbReference type="NCBI Taxonomy" id="1736690"/>
    <lineage>
        <taxon>Bacteria</taxon>
        <taxon>Pseudomonadati</taxon>
        <taxon>Pseudomonadota</taxon>
        <taxon>Alphaproteobacteria</taxon>
        <taxon>Sphingomonadales</taxon>
        <taxon>Sphingomonadaceae</taxon>
        <taxon>Sphingomonas</taxon>
    </lineage>
</organism>
<protein>
    <submittedName>
        <fullName evidence="1">Uncharacterized protein</fullName>
    </submittedName>
</protein>
<dbReference type="Gene3D" id="3.40.50.300">
    <property type="entry name" value="P-loop containing nucleotide triphosphate hydrolases"/>
    <property type="match status" value="1"/>
</dbReference>
<name>A0ABU9XSL5_9SPHN</name>
<proteinExistence type="predicted"/>
<dbReference type="InterPro" id="IPR027417">
    <property type="entry name" value="P-loop_NTPase"/>
</dbReference>
<dbReference type="EMBL" id="JBDIMF010000004">
    <property type="protein sequence ID" value="MEN2786822.1"/>
    <property type="molecule type" value="Genomic_DNA"/>
</dbReference>
<evidence type="ECO:0000313" key="1">
    <source>
        <dbReference type="EMBL" id="MEN2786822.1"/>
    </source>
</evidence>
<reference evidence="1 2" key="1">
    <citation type="submission" date="2024-05" db="EMBL/GenBank/DDBJ databases">
        <authorList>
            <person name="Liu Q."/>
            <person name="Xin Y.-H."/>
        </authorList>
    </citation>
    <scope>NUCLEOTIDE SEQUENCE [LARGE SCALE GENOMIC DNA]</scope>
    <source>
        <strain evidence="1 2">CGMCC 1.15349</strain>
    </source>
</reference>
<accession>A0ABU9XSL5</accession>
<dbReference type="Proteomes" id="UP001404104">
    <property type="component" value="Unassembled WGS sequence"/>
</dbReference>
<evidence type="ECO:0000313" key="2">
    <source>
        <dbReference type="Proteomes" id="UP001404104"/>
    </source>
</evidence>
<comment type="caution">
    <text evidence="1">The sequence shown here is derived from an EMBL/GenBank/DDBJ whole genome shotgun (WGS) entry which is preliminary data.</text>
</comment>
<keyword evidence="2" id="KW-1185">Reference proteome</keyword>
<dbReference type="SUPFAM" id="SSF52540">
    <property type="entry name" value="P-loop containing nucleoside triphosphate hydrolases"/>
    <property type="match status" value="1"/>
</dbReference>